<comment type="catalytic activity">
    <reaction evidence="1 7">
        <text>2-C-methyl-D-erythritol 4-phosphate + CTP + H(+) = 4-CDP-2-C-methyl-D-erythritol + diphosphate</text>
        <dbReference type="Rhea" id="RHEA:13429"/>
        <dbReference type="ChEBI" id="CHEBI:15378"/>
        <dbReference type="ChEBI" id="CHEBI:33019"/>
        <dbReference type="ChEBI" id="CHEBI:37563"/>
        <dbReference type="ChEBI" id="CHEBI:57823"/>
        <dbReference type="ChEBI" id="CHEBI:58262"/>
        <dbReference type="EC" id="2.7.7.60"/>
    </reaction>
</comment>
<dbReference type="Proteomes" id="UP000218172">
    <property type="component" value="Unassembled WGS sequence"/>
</dbReference>
<dbReference type="PROSITE" id="PS01295">
    <property type="entry name" value="ISPD"/>
    <property type="match status" value="1"/>
</dbReference>
<evidence type="ECO:0000256" key="5">
    <source>
        <dbReference type="ARBA" id="ARBA00022695"/>
    </source>
</evidence>
<dbReference type="SUPFAM" id="SSF53448">
    <property type="entry name" value="Nucleotide-diphospho-sugar transferases"/>
    <property type="match status" value="1"/>
</dbReference>
<keyword evidence="6 7" id="KW-0414">Isoprene biosynthesis</keyword>
<evidence type="ECO:0000256" key="2">
    <source>
        <dbReference type="ARBA" id="ARBA00004787"/>
    </source>
</evidence>
<dbReference type="NCBIfam" id="TIGR00453">
    <property type="entry name" value="ispD"/>
    <property type="match status" value="1"/>
</dbReference>
<dbReference type="PANTHER" id="PTHR32125">
    <property type="entry name" value="2-C-METHYL-D-ERYTHRITOL 4-PHOSPHATE CYTIDYLYLTRANSFERASE, CHLOROPLASTIC"/>
    <property type="match status" value="1"/>
</dbReference>
<dbReference type="UniPathway" id="UPA00056">
    <property type="reaction ID" value="UER00093"/>
</dbReference>
<dbReference type="InterPro" id="IPR050088">
    <property type="entry name" value="IspD/TarI_cytidylyltransf_bact"/>
</dbReference>
<organism evidence="8 9">
    <name type="scientific">SAR86 cluster bacterium</name>
    <dbReference type="NCBI Taxonomy" id="2030880"/>
    <lineage>
        <taxon>Bacteria</taxon>
        <taxon>Pseudomonadati</taxon>
        <taxon>Pseudomonadota</taxon>
        <taxon>Gammaproteobacteria</taxon>
        <taxon>SAR86 cluster</taxon>
    </lineage>
</organism>
<feature type="site" description="Transition state stabilizer" evidence="7">
    <location>
        <position position="15"/>
    </location>
</feature>
<keyword evidence="5 7" id="KW-0548">Nucleotidyltransferase</keyword>
<evidence type="ECO:0000256" key="1">
    <source>
        <dbReference type="ARBA" id="ARBA00001282"/>
    </source>
</evidence>
<accession>A0A2A4MLJ8</accession>
<dbReference type="GO" id="GO:0050518">
    <property type="term" value="F:2-C-methyl-D-erythritol 4-phosphate cytidylyltransferase activity"/>
    <property type="evidence" value="ECO:0007669"/>
    <property type="project" value="UniProtKB-UniRule"/>
</dbReference>
<reference evidence="9" key="1">
    <citation type="submission" date="2017-08" db="EMBL/GenBank/DDBJ databases">
        <title>A dynamic microbial community with high functional redundancy inhabits the cold, oxic subseafloor aquifer.</title>
        <authorList>
            <person name="Tully B.J."/>
            <person name="Wheat C.G."/>
            <person name="Glazer B.T."/>
            <person name="Huber J.A."/>
        </authorList>
    </citation>
    <scope>NUCLEOTIDE SEQUENCE [LARGE SCALE GENOMIC DNA]</scope>
</reference>
<evidence type="ECO:0000256" key="4">
    <source>
        <dbReference type="ARBA" id="ARBA00022679"/>
    </source>
</evidence>
<dbReference type="InterPro" id="IPR018294">
    <property type="entry name" value="ISPD_synthase_CS"/>
</dbReference>
<dbReference type="HAMAP" id="MF_00108">
    <property type="entry name" value="IspD"/>
    <property type="match status" value="1"/>
</dbReference>
<dbReference type="InterPro" id="IPR034683">
    <property type="entry name" value="IspD/TarI"/>
</dbReference>
<dbReference type="CDD" id="cd02516">
    <property type="entry name" value="CDP-ME_synthetase"/>
    <property type="match status" value="1"/>
</dbReference>
<dbReference type="EC" id="2.7.7.60" evidence="7"/>
<feature type="site" description="Positions MEP for the nucleophilic attack" evidence="7">
    <location>
        <position position="211"/>
    </location>
</feature>
<evidence type="ECO:0000256" key="7">
    <source>
        <dbReference type="HAMAP-Rule" id="MF_00108"/>
    </source>
</evidence>
<comment type="function">
    <text evidence="7">Catalyzes the formation of 4-diphosphocytidyl-2-C-methyl-D-erythritol from CTP and 2-C-methyl-D-erythritol 4-phosphate (MEP).</text>
</comment>
<dbReference type="EMBL" id="NVQR01000076">
    <property type="protein sequence ID" value="PCH60975.1"/>
    <property type="molecule type" value="Genomic_DNA"/>
</dbReference>
<dbReference type="InterPro" id="IPR029044">
    <property type="entry name" value="Nucleotide-diphossugar_trans"/>
</dbReference>
<proteinExistence type="inferred from homology"/>
<sequence length="232" mass="25667">MTIWAIVPAAGVGRRMGTTTPKQYLLLNQQALIVTTLARLASVEQIKKIIVMLNPEDKVWPTLGLSNSPKIDCQLGGDERYVSVLNGLHYLSDFAAEDDWVLVHDAVRPCVRVEDINELIRQSHTHSVGALLAAPVENTLKKADSKGEVAETVDRSAIWNAFTPQIFRFEILYRALKNVVERDLRVTDEASAVELLGLAPKLVLGNKDNIKITQAIDLGLAEHILKLQDEQG</sequence>
<protein>
    <recommendedName>
        <fullName evidence="7">2-C-methyl-D-erythritol 4-phosphate cytidylyltransferase</fullName>
        <ecNumber evidence="7">2.7.7.60</ecNumber>
    </recommendedName>
    <alternativeName>
        <fullName evidence="7">4-diphosphocytidyl-2C-methyl-D-erythritol synthase</fullName>
    </alternativeName>
    <alternativeName>
        <fullName evidence="7">MEP cytidylyltransferase</fullName>
        <shortName evidence="7">MCT</shortName>
    </alternativeName>
</protein>
<dbReference type="InterPro" id="IPR001228">
    <property type="entry name" value="IspD"/>
</dbReference>
<dbReference type="Gene3D" id="3.90.550.10">
    <property type="entry name" value="Spore Coat Polysaccharide Biosynthesis Protein SpsA, Chain A"/>
    <property type="match status" value="1"/>
</dbReference>
<dbReference type="AlphaFoldDB" id="A0A2A4MLJ8"/>
<name>A0A2A4MLJ8_9GAMM</name>
<keyword evidence="4 7" id="KW-0808">Transferase</keyword>
<dbReference type="GO" id="GO:0019288">
    <property type="term" value="P:isopentenyl diphosphate biosynthetic process, methylerythritol 4-phosphate pathway"/>
    <property type="evidence" value="ECO:0007669"/>
    <property type="project" value="UniProtKB-UniRule"/>
</dbReference>
<evidence type="ECO:0000313" key="9">
    <source>
        <dbReference type="Proteomes" id="UP000218172"/>
    </source>
</evidence>
<comment type="pathway">
    <text evidence="2 7">Isoprenoid biosynthesis; isopentenyl diphosphate biosynthesis via DXP pathway; isopentenyl diphosphate from 1-deoxy-D-xylulose 5-phosphate: step 2/6.</text>
</comment>
<feature type="site" description="Positions MEP for the nucleophilic attack" evidence="7">
    <location>
        <position position="155"/>
    </location>
</feature>
<feature type="site" description="Transition state stabilizer" evidence="7">
    <location>
        <position position="22"/>
    </location>
</feature>
<evidence type="ECO:0000313" key="8">
    <source>
        <dbReference type="EMBL" id="PCH60975.1"/>
    </source>
</evidence>
<evidence type="ECO:0000256" key="6">
    <source>
        <dbReference type="ARBA" id="ARBA00023229"/>
    </source>
</evidence>
<comment type="similarity">
    <text evidence="3 7">Belongs to the IspD/TarI cytidylyltransferase family. IspD subfamily.</text>
</comment>
<dbReference type="Pfam" id="PF01128">
    <property type="entry name" value="IspD"/>
    <property type="match status" value="1"/>
</dbReference>
<evidence type="ECO:0000256" key="3">
    <source>
        <dbReference type="ARBA" id="ARBA00009789"/>
    </source>
</evidence>
<gene>
    <name evidence="7" type="primary">ispD</name>
    <name evidence="8" type="ORF">COC19_05225</name>
</gene>
<comment type="caution">
    <text evidence="8">The sequence shown here is derived from an EMBL/GenBank/DDBJ whole genome shotgun (WGS) entry which is preliminary data.</text>
</comment>
<dbReference type="PANTHER" id="PTHR32125:SF4">
    <property type="entry name" value="2-C-METHYL-D-ERYTHRITOL 4-PHOSPHATE CYTIDYLYLTRANSFERASE, CHLOROPLASTIC"/>
    <property type="match status" value="1"/>
</dbReference>
<dbReference type="FunFam" id="3.90.550.10:FF:000003">
    <property type="entry name" value="2-C-methyl-D-erythritol 4-phosphate cytidylyltransferase"/>
    <property type="match status" value="1"/>
</dbReference>